<proteinExistence type="predicted"/>
<evidence type="ECO:0000313" key="2">
    <source>
        <dbReference type="EMBL" id="KAE9408914.1"/>
    </source>
</evidence>
<dbReference type="OrthoDB" id="3078177at2759"/>
<evidence type="ECO:0000256" key="1">
    <source>
        <dbReference type="SAM" id="MobiDB-lite"/>
    </source>
</evidence>
<reference evidence="2" key="1">
    <citation type="journal article" date="2019" name="Environ. Microbiol.">
        <title>Fungal ecological strategies reflected in gene transcription - a case study of two litter decomposers.</title>
        <authorList>
            <person name="Barbi F."/>
            <person name="Kohler A."/>
            <person name="Barry K."/>
            <person name="Baskaran P."/>
            <person name="Daum C."/>
            <person name="Fauchery L."/>
            <person name="Ihrmark K."/>
            <person name="Kuo A."/>
            <person name="LaButti K."/>
            <person name="Lipzen A."/>
            <person name="Morin E."/>
            <person name="Grigoriev I.V."/>
            <person name="Henrissat B."/>
            <person name="Lindahl B."/>
            <person name="Martin F."/>
        </authorList>
    </citation>
    <scope>NUCLEOTIDE SEQUENCE</scope>
    <source>
        <strain evidence="2">JB14</strain>
    </source>
</reference>
<keyword evidence="3" id="KW-1185">Reference proteome</keyword>
<accession>A0A6A4IK55</accession>
<dbReference type="AlphaFoldDB" id="A0A6A4IK55"/>
<evidence type="ECO:0000313" key="3">
    <source>
        <dbReference type="Proteomes" id="UP000799118"/>
    </source>
</evidence>
<feature type="region of interest" description="Disordered" evidence="1">
    <location>
        <begin position="354"/>
        <end position="378"/>
    </location>
</feature>
<dbReference type="EMBL" id="ML769389">
    <property type="protein sequence ID" value="KAE9408914.1"/>
    <property type="molecule type" value="Genomic_DNA"/>
</dbReference>
<organism evidence="2 3">
    <name type="scientific">Gymnopus androsaceus JB14</name>
    <dbReference type="NCBI Taxonomy" id="1447944"/>
    <lineage>
        <taxon>Eukaryota</taxon>
        <taxon>Fungi</taxon>
        <taxon>Dikarya</taxon>
        <taxon>Basidiomycota</taxon>
        <taxon>Agaricomycotina</taxon>
        <taxon>Agaricomycetes</taxon>
        <taxon>Agaricomycetidae</taxon>
        <taxon>Agaricales</taxon>
        <taxon>Marasmiineae</taxon>
        <taxon>Omphalotaceae</taxon>
        <taxon>Gymnopus</taxon>
    </lineage>
</organism>
<feature type="compositionally biased region" description="Low complexity" evidence="1">
    <location>
        <begin position="357"/>
        <end position="376"/>
    </location>
</feature>
<gene>
    <name evidence="2" type="ORF">BT96DRAFT_985242</name>
</gene>
<dbReference type="Proteomes" id="UP000799118">
    <property type="component" value="Unassembled WGS sequence"/>
</dbReference>
<protein>
    <submittedName>
        <fullName evidence="2">Uncharacterized protein</fullName>
    </submittedName>
</protein>
<sequence>MSTPTPTKSDIVANMLKQPRTSRLPPLHPFFDNLETTTIRFDGGSVQSILPTLIKKILLALSEPNPCYLRLQQLYLPAISGYRYTVNQAVSQDKLGELIQEVQQHAKKLLSILSFAVTLQKTRVKDEEGAKEGKSYDDSVWAFVPVKDLGHSTTQIDSNTHWKDLPDWDHQMKPTIFFRPTIDLLFANSTTPEEEAHVISYAVVIVCHELAHLFPRFVYLWKGILYPAHIKFPFGSRVTSKEGEGGEGVEIEITGGTSFGISYKIDETLNTLKIYPLHPHGFRISTLYDSMLLVVVDTQIHRFLSSFFVSRIPILRTSTDGMLFLGAAYRKLYNVTPPPLLRHRDMPAPIAAAVAGSTSPPRTPEMSTTPSPSSTPLAPAPVDATHLLGSPFFLASAPALDIGINVKSSDKGFAFPSHLLR</sequence>
<name>A0A6A4IK55_9AGAR</name>